<evidence type="ECO:0000313" key="3">
    <source>
        <dbReference type="Proteomes" id="UP000261380"/>
    </source>
</evidence>
<reference evidence="2" key="2">
    <citation type="submission" date="2025-09" db="UniProtKB">
        <authorList>
            <consortium name="Ensembl"/>
        </authorList>
    </citation>
    <scope>IDENTIFICATION</scope>
</reference>
<dbReference type="Proteomes" id="UP000261380">
    <property type="component" value="Unplaced"/>
</dbReference>
<keyword evidence="3" id="KW-1185">Reference proteome</keyword>
<feature type="region of interest" description="Disordered" evidence="1">
    <location>
        <begin position="23"/>
        <end position="43"/>
    </location>
</feature>
<proteinExistence type="predicted"/>
<name>A0A3B5KJ40_9TELE</name>
<accession>A0A3B5KJ40</accession>
<dbReference type="GeneTree" id="ENSGT01110000270661"/>
<dbReference type="AlphaFoldDB" id="A0A3B5KJ40"/>
<evidence type="ECO:0000313" key="2">
    <source>
        <dbReference type="Ensembl" id="ENSXCOP00000000113.1"/>
    </source>
</evidence>
<dbReference type="STRING" id="32473.ENSXCOP00000000113"/>
<sequence>LKTCNCLAFFGPILINSTIFKASESDAEREVQRPVEGRRSRSRSRRSWIWNQFFVIEEYAGPEPVLIGRVSKKEKEPSTFCDVEALDIFTKKKRV</sequence>
<evidence type="ECO:0000256" key="1">
    <source>
        <dbReference type="SAM" id="MobiDB-lite"/>
    </source>
</evidence>
<dbReference type="Ensembl" id="ENSXCOT00000000114.1">
    <property type="protein sequence ID" value="ENSXCOP00000000113.1"/>
    <property type="gene ID" value="ENSXCOG00000000103.1"/>
</dbReference>
<reference evidence="2" key="1">
    <citation type="submission" date="2025-08" db="UniProtKB">
        <authorList>
            <consortium name="Ensembl"/>
        </authorList>
    </citation>
    <scope>IDENTIFICATION</scope>
</reference>
<organism evidence="2 3">
    <name type="scientific">Xiphophorus couchianus</name>
    <name type="common">Monterrey platyfish</name>
    <dbReference type="NCBI Taxonomy" id="32473"/>
    <lineage>
        <taxon>Eukaryota</taxon>
        <taxon>Metazoa</taxon>
        <taxon>Chordata</taxon>
        <taxon>Craniata</taxon>
        <taxon>Vertebrata</taxon>
        <taxon>Euteleostomi</taxon>
        <taxon>Actinopterygii</taxon>
        <taxon>Neopterygii</taxon>
        <taxon>Teleostei</taxon>
        <taxon>Neoteleostei</taxon>
        <taxon>Acanthomorphata</taxon>
        <taxon>Ovalentaria</taxon>
        <taxon>Atherinomorphae</taxon>
        <taxon>Cyprinodontiformes</taxon>
        <taxon>Poeciliidae</taxon>
        <taxon>Poeciliinae</taxon>
        <taxon>Xiphophorus</taxon>
    </lineage>
</organism>
<protein>
    <submittedName>
        <fullName evidence="2">Uncharacterized protein</fullName>
    </submittedName>
</protein>
<feature type="compositionally biased region" description="Basic and acidic residues" evidence="1">
    <location>
        <begin position="23"/>
        <end position="39"/>
    </location>
</feature>